<comment type="caution">
    <text evidence="2">The sequence shown here is derived from an EMBL/GenBank/DDBJ whole genome shotgun (WGS) entry which is preliminary data.</text>
</comment>
<sequence>MKIRMAAIVGTLVLGVPVLFAQPAQQISGFVSEAHCGAEHSSPSEAATKCIKGCMKGGSQPVLVKDGKVYQLKGKTDAVAAHAGEDVTVTGTVDGDTITVAAVEAKS</sequence>
<dbReference type="Pfam" id="PF19135">
    <property type="entry name" value="DUF5818"/>
    <property type="match status" value="1"/>
</dbReference>
<dbReference type="EMBL" id="SDMK01000002">
    <property type="protein sequence ID" value="RXS95262.1"/>
    <property type="molecule type" value="Genomic_DNA"/>
</dbReference>
<keyword evidence="3" id="KW-1185">Reference proteome</keyword>
<proteinExistence type="predicted"/>
<feature type="signal peptide" evidence="1">
    <location>
        <begin position="1"/>
        <end position="21"/>
    </location>
</feature>
<evidence type="ECO:0000256" key="1">
    <source>
        <dbReference type="SAM" id="SignalP"/>
    </source>
</evidence>
<accession>A0A4Q1SDG1</accession>
<keyword evidence="1" id="KW-0732">Signal</keyword>
<organism evidence="2 3">
    <name type="scientific">Silvibacterium dinghuense</name>
    <dbReference type="NCBI Taxonomy" id="1560006"/>
    <lineage>
        <taxon>Bacteria</taxon>
        <taxon>Pseudomonadati</taxon>
        <taxon>Acidobacteriota</taxon>
        <taxon>Terriglobia</taxon>
        <taxon>Terriglobales</taxon>
        <taxon>Acidobacteriaceae</taxon>
        <taxon>Silvibacterium</taxon>
    </lineage>
</organism>
<protein>
    <recommendedName>
        <fullName evidence="4">DUF5666 domain-containing protein</fullName>
    </recommendedName>
</protein>
<dbReference type="RefSeq" id="WP_129208460.1">
    <property type="nucleotide sequence ID" value="NZ_BMGU01000003.1"/>
</dbReference>
<dbReference type="OrthoDB" id="123048at2"/>
<dbReference type="Proteomes" id="UP000290253">
    <property type="component" value="Unassembled WGS sequence"/>
</dbReference>
<name>A0A4Q1SDG1_9BACT</name>
<dbReference type="AlphaFoldDB" id="A0A4Q1SDG1"/>
<reference evidence="2 3" key="1">
    <citation type="journal article" date="2016" name="Int. J. Syst. Evol. Microbiol.">
        <title>Acidipila dinghuensis sp. nov., an acidobacterium isolated from forest soil.</title>
        <authorList>
            <person name="Jiang Y.W."/>
            <person name="Wang J."/>
            <person name="Chen M.H."/>
            <person name="Lv Y.Y."/>
            <person name="Qiu L.H."/>
        </authorList>
    </citation>
    <scope>NUCLEOTIDE SEQUENCE [LARGE SCALE GENOMIC DNA]</scope>
    <source>
        <strain evidence="2 3">DHOF10</strain>
    </source>
</reference>
<gene>
    <name evidence="2" type="ORF">ESZ00_11740</name>
</gene>
<evidence type="ECO:0008006" key="4">
    <source>
        <dbReference type="Google" id="ProtNLM"/>
    </source>
</evidence>
<evidence type="ECO:0000313" key="3">
    <source>
        <dbReference type="Proteomes" id="UP000290253"/>
    </source>
</evidence>
<feature type="chain" id="PRO_5020556770" description="DUF5666 domain-containing protein" evidence="1">
    <location>
        <begin position="22"/>
        <end position="107"/>
    </location>
</feature>
<evidence type="ECO:0000313" key="2">
    <source>
        <dbReference type="EMBL" id="RXS95262.1"/>
    </source>
</evidence>
<dbReference type="InterPro" id="IPR043856">
    <property type="entry name" value="DUF5818"/>
</dbReference>